<reference evidence="1" key="1">
    <citation type="submission" date="2015-04" db="UniProtKB">
        <authorList>
            <consortium name="EnsemblPlants"/>
        </authorList>
    </citation>
    <scope>IDENTIFICATION</scope>
</reference>
<protein>
    <submittedName>
        <fullName evidence="1">Uncharacterized protein</fullName>
    </submittedName>
</protein>
<dbReference type="STRING" id="40149.A0A0E0F2U1"/>
<dbReference type="HOGENOM" id="CLU_1761674_0_0_1"/>
<evidence type="ECO:0000313" key="2">
    <source>
        <dbReference type="Proteomes" id="UP000008021"/>
    </source>
</evidence>
<dbReference type="PANTHER" id="PTHR33377">
    <property type="entry name" value="OS10G0134700 PROTEIN-RELATED"/>
    <property type="match status" value="1"/>
</dbReference>
<keyword evidence="2" id="KW-1185">Reference proteome</keyword>
<dbReference type="AlphaFoldDB" id="A0A0E0F2U1"/>
<evidence type="ECO:0000313" key="1">
    <source>
        <dbReference type="EnsemblPlants" id="OMERI11G03600.1"/>
    </source>
</evidence>
<organism evidence="1">
    <name type="scientific">Oryza meridionalis</name>
    <dbReference type="NCBI Taxonomy" id="40149"/>
    <lineage>
        <taxon>Eukaryota</taxon>
        <taxon>Viridiplantae</taxon>
        <taxon>Streptophyta</taxon>
        <taxon>Embryophyta</taxon>
        <taxon>Tracheophyta</taxon>
        <taxon>Spermatophyta</taxon>
        <taxon>Magnoliopsida</taxon>
        <taxon>Liliopsida</taxon>
        <taxon>Poales</taxon>
        <taxon>Poaceae</taxon>
        <taxon>BOP clade</taxon>
        <taxon>Oryzoideae</taxon>
        <taxon>Oryzeae</taxon>
        <taxon>Oryzinae</taxon>
        <taxon>Oryza</taxon>
    </lineage>
</organism>
<dbReference type="EnsemblPlants" id="OMERI11G03600.1">
    <property type="protein sequence ID" value="OMERI11G03600.1"/>
    <property type="gene ID" value="OMERI11G03600"/>
</dbReference>
<dbReference type="Gramene" id="OMERI11G03600.1">
    <property type="protein sequence ID" value="OMERI11G03600.1"/>
    <property type="gene ID" value="OMERI11G03600"/>
</dbReference>
<sequence>MDGRRGRWFDGGVRGGWISRRSLGFPSEAAGFKVRSGHSPPRPPLVHLFGSTKLQQPCKEDDHKRLERVLLRMHSVVEEADGCHITNQGMLLQLKGLTEGFYLGYYMLDNIKFQPPEEESIKDEVSHDIQSFPLSTCILPSAFVLQMP</sequence>
<reference evidence="1" key="2">
    <citation type="submission" date="2018-05" db="EMBL/GenBank/DDBJ databases">
        <title>OmerRS3 (Oryza meridionalis Reference Sequence Version 3).</title>
        <authorList>
            <person name="Zhang J."/>
            <person name="Kudrna D."/>
            <person name="Lee S."/>
            <person name="Talag J."/>
            <person name="Welchert J."/>
            <person name="Wing R.A."/>
        </authorList>
    </citation>
    <scope>NUCLEOTIDE SEQUENCE [LARGE SCALE GENOMIC DNA]</scope>
    <source>
        <strain evidence="1">cv. OR44</strain>
    </source>
</reference>
<proteinExistence type="predicted"/>
<dbReference type="Proteomes" id="UP000008021">
    <property type="component" value="Chromosome 11"/>
</dbReference>
<accession>A0A0E0F2U1</accession>
<name>A0A0E0F2U1_9ORYZ</name>
<dbReference type="PANTHER" id="PTHR33377:SF66">
    <property type="entry name" value="EXPRESSED PROTEIN"/>
    <property type="match status" value="1"/>
</dbReference>